<reference evidence="1 2" key="1">
    <citation type="submission" date="2023-01" db="EMBL/GenBank/DDBJ databases">
        <title>Analysis of 21 Apiospora genomes using comparative genomics revels a genus with tremendous synthesis potential of carbohydrate active enzymes and secondary metabolites.</title>
        <authorList>
            <person name="Sorensen T."/>
        </authorList>
    </citation>
    <scope>NUCLEOTIDE SEQUENCE [LARGE SCALE GENOMIC DNA]</scope>
    <source>
        <strain evidence="1 2">CBS 24483</strain>
    </source>
</reference>
<organism evidence="1 2">
    <name type="scientific">Apiospora aurea</name>
    <dbReference type="NCBI Taxonomy" id="335848"/>
    <lineage>
        <taxon>Eukaryota</taxon>
        <taxon>Fungi</taxon>
        <taxon>Dikarya</taxon>
        <taxon>Ascomycota</taxon>
        <taxon>Pezizomycotina</taxon>
        <taxon>Sordariomycetes</taxon>
        <taxon>Xylariomycetidae</taxon>
        <taxon>Amphisphaeriales</taxon>
        <taxon>Apiosporaceae</taxon>
        <taxon>Apiospora</taxon>
    </lineage>
</organism>
<evidence type="ECO:0000313" key="1">
    <source>
        <dbReference type="EMBL" id="KAK7952548.1"/>
    </source>
</evidence>
<dbReference type="Proteomes" id="UP001391051">
    <property type="component" value="Unassembled WGS sequence"/>
</dbReference>
<sequence length="179" mass="20513">MEQLQVTRALRPTQQTQVAKPTAFAFLPSEVLIRVFENLCFHCQNPGKFPTADMKNVRQDKATLARLCRVSTRFRDLAQPILYHYYATGNCKHFFDQNDPQIRVFRWQGSNDYLLSFVTTLAARPDLASKVTSLQLVNHSGVYRKYDDDKDLKMLRALIKKSEDQAILSTCRISAGIPV</sequence>
<evidence type="ECO:0008006" key="3">
    <source>
        <dbReference type="Google" id="ProtNLM"/>
    </source>
</evidence>
<gene>
    <name evidence="1" type="ORF">PG986_008276</name>
</gene>
<dbReference type="EMBL" id="JAQQWE010000005">
    <property type="protein sequence ID" value="KAK7952548.1"/>
    <property type="molecule type" value="Genomic_DNA"/>
</dbReference>
<proteinExistence type="predicted"/>
<name>A0ABR1QFB2_9PEZI</name>
<keyword evidence="2" id="KW-1185">Reference proteome</keyword>
<dbReference type="RefSeq" id="XP_066700610.1">
    <property type="nucleotide sequence ID" value="XM_066844498.1"/>
</dbReference>
<accession>A0ABR1QFB2</accession>
<evidence type="ECO:0000313" key="2">
    <source>
        <dbReference type="Proteomes" id="UP001391051"/>
    </source>
</evidence>
<dbReference type="GeneID" id="92077560"/>
<comment type="caution">
    <text evidence="1">The sequence shown here is derived from an EMBL/GenBank/DDBJ whole genome shotgun (WGS) entry which is preliminary data.</text>
</comment>
<protein>
    <recommendedName>
        <fullName evidence="3">F-box domain-containing protein</fullName>
    </recommendedName>
</protein>